<dbReference type="EMBL" id="JAQQAF010000002">
    <property type="protein sequence ID" value="KAJ8506766.1"/>
    <property type="molecule type" value="Genomic_DNA"/>
</dbReference>
<proteinExistence type="predicted"/>
<dbReference type="AlphaFoldDB" id="A0AAV8RNB0"/>
<comment type="caution">
    <text evidence="2">The sequence shown here is derived from an EMBL/GenBank/DDBJ whole genome shotgun (WGS) entry which is preliminary data.</text>
</comment>
<dbReference type="Proteomes" id="UP001222027">
    <property type="component" value="Unassembled WGS sequence"/>
</dbReference>
<protein>
    <submittedName>
        <fullName evidence="2">Uncharacterized protein</fullName>
    </submittedName>
</protein>
<evidence type="ECO:0000256" key="1">
    <source>
        <dbReference type="SAM" id="MobiDB-lite"/>
    </source>
</evidence>
<feature type="region of interest" description="Disordered" evidence="1">
    <location>
        <begin position="132"/>
        <end position="152"/>
    </location>
</feature>
<evidence type="ECO:0000313" key="3">
    <source>
        <dbReference type="Proteomes" id="UP001222027"/>
    </source>
</evidence>
<keyword evidence="3" id="KW-1185">Reference proteome</keyword>
<feature type="compositionally biased region" description="Basic residues" evidence="1">
    <location>
        <begin position="138"/>
        <end position="149"/>
    </location>
</feature>
<feature type="region of interest" description="Disordered" evidence="1">
    <location>
        <begin position="42"/>
        <end position="63"/>
    </location>
</feature>
<reference evidence="2 3" key="1">
    <citation type="submission" date="2022-12" db="EMBL/GenBank/DDBJ databases">
        <title>Chromosome-scale assembly of the Ensete ventricosum genome.</title>
        <authorList>
            <person name="Dussert Y."/>
            <person name="Stocks J."/>
            <person name="Wendawek A."/>
            <person name="Woldeyes F."/>
            <person name="Nichols R.A."/>
            <person name="Borrell J.S."/>
        </authorList>
    </citation>
    <scope>NUCLEOTIDE SEQUENCE [LARGE SCALE GENOMIC DNA]</scope>
    <source>
        <strain evidence="3">cv. Maze</strain>
        <tissue evidence="2">Seeds</tissue>
    </source>
</reference>
<sequence>MADSSSLLSSSSHGFRLVAIQIIQFFSRLWLHNAVKNRSSIQMTSPTRAHRSRAGERKRWANSARIPKGSRRIPCEDSIKIEDLWLYIIVFSLEFRVIYAFLLGNRDTNLVGIGGNQYMGNGLACMPKKDLRGGIGSRSRRGSNSRSQRKMAATEEELLHHQALAMAIHQHQLSQCFDGSMSHRIGSTSSRRREGTFLILSQMESWMLLITTGLQALYDPS</sequence>
<organism evidence="2 3">
    <name type="scientific">Ensete ventricosum</name>
    <name type="common">Abyssinian banana</name>
    <name type="synonym">Musa ensete</name>
    <dbReference type="NCBI Taxonomy" id="4639"/>
    <lineage>
        <taxon>Eukaryota</taxon>
        <taxon>Viridiplantae</taxon>
        <taxon>Streptophyta</taxon>
        <taxon>Embryophyta</taxon>
        <taxon>Tracheophyta</taxon>
        <taxon>Spermatophyta</taxon>
        <taxon>Magnoliopsida</taxon>
        <taxon>Liliopsida</taxon>
        <taxon>Zingiberales</taxon>
        <taxon>Musaceae</taxon>
        <taxon>Ensete</taxon>
    </lineage>
</organism>
<evidence type="ECO:0000313" key="2">
    <source>
        <dbReference type="EMBL" id="KAJ8506766.1"/>
    </source>
</evidence>
<name>A0AAV8RNB0_ENSVE</name>
<accession>A0AAV8RNB0</accession>
<gene>
    <name evidence="2" type="ORF">OPV22_007652</name>
</gene>